<dbReference type="EMBL" id="BEGY01000094">
    <property type="protein sequence ID" value="GAX83245.1"/>
    <property type="molecule type" value="Genomic_DNA"/>
</dbReference>
<accession>A0A250XJI3</accession>
<dbReference type="Proteomes" id="UP000232323">
    <property type="component" value="Unassembled WGS sequence"/>
</dbReference>
<keyword evidence="2" id="KW-1185">Reference proteome</keyword>
<sequence>MAHILRRLGQSALLPTKGELGEILSPPVIKFEDAMKLREQFYRDGLKWPYEHIVPGNPQPPPGAALYLERRKQKQEKRLERQKEIAAAMAKMPKLIEEYKASRKLNWDEVSLIDKLTLSQGQIKEKYIRRNGQCVGGETCIGQQRMMALAVRPSCHWLLLIDSQCTFRPSSYKV</sequence>
<comment type="caution">
    <text evidence="1">The sequence shown here is derived from an EMBL/GenBank/DDBJ whole genome shotgun (WGS) entry which is preliminary data.</text>
</comment>
<protein>
    <submittedName>
        <fullName evidence="1">Uncharacterized protein</fullName>
    </submittedName>
</protein>
<proteinExistence type="predicted"/>
<dbReference type="Gene3D" id="6.10.280.120">
    <property type="entry name" value="Growth arrest and DNA-damage-inducible proteins-interacting protein 1"/>
    <property type="match status" value="1"/>
</dbReference>
<dbReference type="AlphaFoldDB" id="A0A250XJI3"/>
<reference evidence="1 2" key="1">
    <citation type="submission" date="2017-08" db="EMBL/GenBank/DDBJ databases">
        <title>Acidophilic green algal genome provides insights into adaptation to an acidic environment.</title>
        <authorList>
            <person name="Hirooka S."/>
            <person name="Hirose Y."/>
            <person name="Kanesaki Y."/>
            <person name="Higuchi S."/>
            <person name="Fujiwara T."/>
            <person name="Onuma R."/>
            <person name="Era A."/>
            <person name="Ohbayashi R."/>
            <person name="Uzuka A."/>
            <person name="Nozaki H."/>
            <person name="Yoshikawa H."/>
            <person name="Miyagishima S.Y."/>
        </authorList>
    </citation>
    <scope>NUCLEOTIDE SEQUENCE [LARGE SCALE GENOMIC DNA]</scope>
    <source>
        <strain evidence="1 2">NIES-2499</strain>
    </source>
</reference>
<gene>
    <name evidence="1" type="ORF">CEUSTIGMA_g10671.t1</name>
</gene>
<organism evidence="1 2">
    <name type="scientific">Chlamydomonas eustigma</name>
    <dbReference type="NCBI Taxonomy" id="1157962"/>
    <lineage>
        <taxon>Eukaryota</taxon>
        <taxon>Viridiplantae</taxon>
        <taxon>Chlorophyta</taxon>
        <taxon>core chlorophytes</taxon>
        <taxon>Chlorophyceae</taxon>
        <taxon>CS clade</taxon>
        <taxon>Chlamydomonadales</taxon>
        <taxon>Chlamydomonadaceae</taxon>
        <taxon>Chlamydomonas</taxon>
    </lineage>
</organism>
<dbReference type="OrthoDB" id="18529at2759"/>
<evidence type="ECO:0000313" key="1">
    <source>
        <dbReference type="EMBL" id="GAX83245.1"/>
    </source>
</evidence>
<evidence type="ECO:0000313" key="2">
    <source>
        <dbReference type="Proteomes" id="UP000232323"/>
    </source>
</evidence>
<dbReference type="InterPro" id="IPR043035">
    <property type="entry name" value="Ribosomal_mL64_sf"/>
</dbReference>
<name>A0A250XJI3_9CHLO</name>